<feature type="transmembrane region" description="Helical" evidence="1">
    <location>
        <begin position="74"/>
        <end position="91"/>
    </location>
</feature>
<feature type="transmembrane region" description="Helical" evidence="1">
    <location>
        <begin position="98"/>
        <end position="117"/>
    </location>
</feature>
<sequence length="366" mass="40661">MTFEYGMEIPKVVALAERFIENFSIMLLLGIFFFRKCLWPTVQVKYEFASIIHLERIAVVLVLYAAILTGEVDGISLTKVIVGVLWLVFAFERPESALISNGGKAFLSVILMVILAIDNYQGRVDLESIAPLVIVAMSYCGQIIPLGGGLGLWLSGRSQSGLISTQLKSLTDRFMSWALFSLLFILFPELIALLQGQFSAIKLFLPLIIAVMVYSYPRSMQTIKQGILGLNISLLIFLIVYASILSVSSPSREVEPFYWHVMGTEAHMSLRVIHKTEQARLDTWLPIGMGKPVEAVAELSKAGVKVQVPFSFKEGGADPYGYEGFDKYTYLASGTYLDSPGIWTLSVTVKDIKGGVHVFKKKQMVY</sequence>
<feature type="transmembrane region" description="Helical" evidence="1">
    <location>
        <begin position="174"/>
        <end position="194"/>
    </location>
</feature>
<keyword evidence="3" id="KW-1185">Reference proteome</keyword>
<feature type="transmembrane region" description="Helical" evidence="1">
    <location>
        <begin position="228"/>
        <end position="247"/>
    </location>
</feature>
<feature type="transmembrane region" description="Helical" evidence="1">
    <location>
        <begin position="12"/>
        <end position="34"/>
    </location>
</feature>
<feature type="transmembrane region" description="Helical" evidence="1">
    <location>
        <begin position="46"/>
        <end position="68"/>
    </location>
</feature>
<dbReference type="OrthoDB" id="2353937at2"/>
<gene>
    <name evidence="2" type="ORF">CGZ75_12515</name>
</gene>
<protein>
    <submittedName>
        <fullName evidence="2">Uncharacterized protein</fullName>
    </submittedName>
</protein>
<organism evidence="2 3">
    <name type="scientific">Paenibacillus herberti</name>
    <dbReference type="NCBI Taxonomy" id="1619309"/>
    <lineage>
        <taxon>Bacteria</taxon>
        <taxon>Bacillati</taxon>
        <taxon>Bacillota</taxon>
        <taxon>Bacilli</taxon>
        <taxon>Bacillales</taxon>
        <taxon>Paenibacillaceae</taxon>
        <taxon>Paenibacillus</taxon>
    </lineage>
</organism>
<keyword evidence="1" id="KW-1133">Transmembrane helix</keyword>
<evidence type="ECO:0000256" key="1">
    <source>
        <dbReference type="SAM" id="Phobius"/>
    </source>
</evidence>
<accession>A0A229P5Y6</accession>
<evidence type="ECO:0000313" key="2">
    <source>
        <dbReference type="EMBL" id="OXM17384.1"/>
    </source>
</evidence>
<evidence type="ECO:0000313" key="3">
    <source>
        <dbReference type="Proteomes" id="UP000215145"/>
    </source>
</evidence>
<reference evidence="2 3" key="1">
    <citation type="submission" date="2017-07" db="EMBL/GenBank/DDBJ databases">
        <title>Paenibacillus herberti R33 genome sequencing and assembly.</title>
        <authorList>
            <person name="Su W."/>
        </authorList>
    </citation>
    <scope>NUCLEOTIDE SEQUENCE [LARGE SCALE GENOMIC DNA]</scope>
    <source>
        <strain evidence="2 3">R33</strain>
    </source>
</reference>
<name>A0A229P5Y6_9BACL</name>
<proteinExistence type="predicted"/>
<feature type="transmembrane region" description="Helical" evidence="1">
    <location>
        <begin position="129"/>
        <end position="154"/>
    </location>
</feature>
<dbReference type="Proteomes" id="UP000215145">
    <property type="component" value="Unassembled WGS sequence"/>
</dbReference>
<keyword evidence="1" id="KW-0472">Membrane</keyword>
<feature type="transmembrane region" description="Helical" evidence="1">
    <location>
        <begin position="200"/>
        <end position="216"/>
    </location>
</feature>
<keyword evidence="1" id="KW-0812">Transmembrane</keyword>
<dbReference type="AlphaFoldDB" id="A0A229P5Y6"/>
<dbReference type="EMBL" id="NMUQ01000001">
    <property type="protein sequence ID" value="OXM17384.1"/>
    <property type="molecule type" value="Genomic_DNA"/>
</dbReference>
<dbReference type="RefSeq" id="WP_089524459.1">
    <property type="nucleotide sequence ID" value="NZ_NMUQ01000001.1"/>
</dbReference>
<comment type="caution">
    <text evidence="2">The sequence shown here is derived from an EMBL/GenBank/DDBJ whole genome shotgun (WGS) entry which is preliminary data.</text>
</comment>